<dbReference type="Pfam" id="PF01940">
    <property type="entry name" value="DUF92"/>
    <property type="match status" value="1"/>
</dbReference>
<organism evidence="7 8">
    <name type="scientific">Clathrus columnatus</name>
    <dbReference type="NCBI Taxonomy" id="1419009"/>
    <lineage>
        <taxon>Eukaryota</taxon>
        <taxon>Fungi</taxon>
        <taxon>Dikarya</taxon>
        <taxon>Basidiomycota</taxon>
        <taxon>Agaricomycotina</taxon>
        <taxon>Agaricomycetes</taxon>
        <taxon>Phallomycetidae</taxon>
        <taxon>Phallales</taxon>
        <taxon>Clathraceae</taxon>
        <taxon>Clathrus</taxon>
    </lineage>
</organism>
<name>A0AAV5AQX6_9AGAM</name>
<keyword evidence="3 6" id="KW-0812">Transmembrane</keyword>
<comment type="caution">
    <text evidence="7">The sequence shown here is derived from an EMBL/GenBank/DDBJ whole genome shotgun (WGS) entry which is preliminary data.</text>
</comment>
<evidence type="ECO:0000313" key="7">
    <source>
        <dbReference type="EMBL" id="GJJ14275.1"/>
    </source>
</evidence>
<evidence type="ECO:0000313" key="8">
    <source>
        <dbReference type="Proteomes" id="UP001050691"/>
    </source>
</evidence>
<proteinExistence type="inferred from homology"/>
<comment type="similarity">
    <text evidence="2">Belongs to the TMEM19 family.</text>
</comment>
<dbReference type="PANTHER" id="PTHR13353">
    <property type="entry name" value="TRANSMEMBRANE PROTEIN 19"/>
    <property type="match status" value="1"/>
</dbReference>
<dbReference type="EMBL" id="BPWL01000009">
    <property type="protein sequence ID" value="GJJ14275.1"/>
    <property type="molecule type" value="Genomic_DNA"/>
</dbReference>
<evidence type="ECO:0000256" key="2">
    <source>
        <dbReference type="ARBA" id="ARBA00009012"/>
    </source>
</evidence>
<evidence type="ECO:0000256" key="6">
    <source>
        <dbReference type="SAM" id="Phobius"/>
    </source>
</evidence>
<evidence type="ECO:0000256" key="3">
    <source>
        <dbReference type="ARBA" id="ARBA00022692"/>
    </source>
</evidence>
<comment type="subcellular location">
    <subcellularLocation>
        <location evidence="1">Membrane</location>
        <topology evidence="1">Multi-pass membrane protein</topology>
    </subcellularLocation>
</comment>
<evidence type="ECO:0000256" key="4">
    <source>
        <dbReference type="ARBA" id="ARBA00022989"/>
    </source>
</evidence>
<evidence type="ECO:0008006" key="9">
    <source>
        <dbReference type="Google" id="ProtNLM"/>
    </source>
</evidence>
<dbReference type="PANTHER" id="PTHR13353:SF5">
    <property type="entry name" value="TRANSMEMBRANE PROTEIN 19"/>
    <property type="match status" value="1"/>
</dbReference>
<evidence type="ECO:0000256" key="5">
    <source>
        <dbReference type="ARBA" id="ARBA00023136"/>
    </source>
</evidence>
<feature type="transmembrane region" description="Helical" evidence="6">
    <location>
        <begin position="149"/>
        <end position="174"/>
    </location>
</feature>
<dbReference type="GO" id="GO:0016020">
    <property type="term" value="C:membrane"/>
    <property type="evidence" value="ECO:0007669"/>
    <property type="project" value="UniProtKB-SubCell"/>
</dbReference>
<feature type="transmembrane region" description="Helical" evidence="6">
    <location>
        <begin position="45"/>
        <end position="65"/>
    </location>
</feature>
<dbReference type="Proteomes" id="UP001050691">
    <property type="component" value="Unassembled WGS sequence"/>
</dbReference>
<protein>
    <recommendedName>
        <fullName evidence="9">Transmembrane protein 19</fullName>
    </recommendedName>
</protein>
<gene>
    <name evidence="7" type="ORF">Clacol_008539</name>
</gene>
<feature type="transmembrane region" description="Helical" evidence="6">
    <location>
        <begin position="6"/>
        <end position="24"/>
    </location>
</feature>
<keyword evidence="5 6" id="KW-0472">Membrane</keyword>
<dbReference type="AlphaFoldDB" id="A0AAV5AQX6"/>
<accession>A0AAV5AQX6</accession>
<evidence type="ECO:0000256" key="1">
    <source>
        <dbReference type="ARBA" id="ARBA00004141"/>
    </source>
</evidence>
<reference evidence="7" key="1">
    <citation type="submission" date="2021-10" db="EMBL/GenBank/DDBJ databases">
        <title>De novo Genome Assembly of Clathrus columnatus (Basidiomycota, Fungi) Using Illumina and Nanopore Sequence Data.</title>
        <authorList>
            <person name="Ogiso-Tanaka E."/>
            <person name="Itagaki H."/>
            <person name="Hosoya T."/>
            <person name="Hosaka K."/>
        </authorList>
    </citation>
    <scope>NUCLEOTIDE SEQUENCE</scope>
    <source>
        <strain evidence="7">MO-923</strain>
    </source>
</reference>
<dbReference type="InterPro" id="IPR002794">
    <property type="entry name" value="DUF92_TMEM19"/>
</dbReference>
<keyword evidence="4 6" id="KW-1133">Transmembrane helix</keyword>
<sequence length="255" mass="27212">MAVPLRVFGVSCIVFYLVGSRATKVGKAIKARLEVGHKEAGERDVWQVISNSFAALISAVLWSGIYVPNSIWTPLIPQGLHSQGFALNLSEYCPIDQFTGYSRFLIFAALGHFACCLGDTLASELGILSKSRPILITTLRPVPPGTNGALSTIGTLVSFLGGVIIGFTVAAVLLIQSVPCRQQAWNVLFELTKWGFIAGGVGSILDSLMGATIQKTRYSKKLSMILQDDTPARPEDEVTVVSGVGILTNGQVNAT</sequence>
<keyword evidence="8" id="KW-1185">Reference proteome</keyword>